<evidence type="ECO:0000259" key="1">
    <source>
        <dbReference type="Pfam" id="PF13546"/>
    </source>
</evidence>
<name>A0ABW2VV43_9ACTN</name>
<dbReference type="InterPro" id="IPR038721">
    <property type="entry name" value="IS701-like_DDE_dom"/>
</dbReference>
<keyword evidence="3" id="KW-1185">Reference proteome</keyword>
<comment type="caution">
    <text evidence="2">The sequence shown here is derived from an EMBL/GenBank/DDBJ whole genome shotgun (WGS) entry which is preliminary data.</text>
</comment>
<reference evidence="3" key="1">
    <citation type="journal article" date="2019" name="Int. J. Syst. Evol. Microbiol.">
        <title>The Global Catalogue of Microorganisms (GCM) 10K type strain sequencing project: providing services to taxonomists for standard genome sequencing and annotation.</title>
        <authorList>
            <consortium name="The Broad Institute Genomics Platform"/>
            <consortium name="The Broad Institute Genome Sequencing Center for Infectious Disease"/>
            <person name="Wu L."/>
            <person name="Ma J."/>
        </authorList>
    </citation>
    <scope>NUCLEOTIDE SEQUENCE [LARGE SCALE GENOMIC DNA]</scope>
    <source>
        <strain evidence="3">CGMCC 4.7198</strain>
    </source>
</reference>
<gene>
    <name evidence="2" type="ORF">ACFQZP_40610</name>
</gene>
<proteinExistence type="predicted"/>
<protein>
    <submittedName>
        <fullName evidence="2">IS701 family transposase</fullName>
    </submittedName>
</protein>
<dbReference type="EMBL" id="JBHTEC010000006">
    <property type="protein sequence ID" value="MFD0287822.1"/>
    <property type="molecule type" value="Genomic_DNA"/>
</dbReference>
<accession>A0ABW2VV43</accession>
<dbReference type="RefSeq" id="WP_381301774.1">
    <property type="nucleotide sequence ID" value="NZ_JBHTEC010000006.1"/>
</dbReference>
<evidence type="ECO:0000313" key="2">
    <source>
        <dbReference type="EMBL" id="MFD0287822.1"/>
    </source>
</evidence>
<dbReference type="Proteomes" id="UP001596957">
    <property type="component" value="Unassembled WGS sequence"/>
</dbReference>
<dbReference type="PANTHER" id="PTHR33627">
    <property type="entry name" value="TRANSPOSASE"/>
    <property type="match status" value="1"/>
</dbReference>
<dbReference type="PANTHER" id="PTHR33627:SF1">
    <property type="entry name" value="TRANSPOSASE"/>
    <property type="match status" value="1"/>
</dbReference>
<organism evidence="2 3">
    <name type="scientific">Streptomyces lutosisoli</name>
    <dbReference type="NCBI Taxonomy" id="2665721"/>
    <lineage>
        <taxon>Bacteria</taxon>
        <taxon>Bacillati</taxon>
        <taxon>Actinomycetota</taxon>
        <taxon>Actinomycetes</taxon>
        <taxon>Kitasatosporales</taxon>
        <taxon>Streptomycetaceae</taxon>
        <taxon>Streptomyces</taxon>
    </lineage>
</organism>
<dbReference type="Pfam" id="PF13546">
    <property type="entry name" value="DDE_5"/>
    <property type="match status" value="1"/>
</dbReference>
<sequence length="144" mass="16195">MGRIAARFARVEPRLRARDFVRGLLADLPRKNCWTIAEWAGEASPDGMQHLLGRAKWDADAVRDDVREYVVEHLHDPDAVLVVDETGDVKKGTHTVGVQRQYTGTAGRIENSQVAVYLVYAGRRGHAAVDRELYIPRSWTCDPD</sequence>
<feature type="domain" description="Transposase IS701-like DDE" evidence="1">
    <location>
        <begin position="14"/>
        <end position="142"/>
    </location>
</feature>
<evidence type="ECO:0000313" key="3">
    <source>
        <dbReference type="Proteomes" id="UP001596957"/>
    </source>
</evidence>
<dbReference type="InterPro" id="IPR039365">
    <property type="entry name" value="IS701-like"/>
</dbReference>
<feature type="non-terminal residue" evidence="2">
    <location>
        <position position="144"/>
    </location>
</feature>